<dbReference type="EMBL" id="LK391708">
    <property type="protein sequence ID" value="CDR95179.1"/>
    <property type="molecule type" value="Genomic_DNA"/>
</dbReference>
<sequence>MVYTSLTEAPHNLKEGIDWLMAVKGDDAGHNLAAMGAAIHKFLVDKPVGYTEVAALEKVKRISKEFLQQEEVTKVPYVNKLLEKFDKPVNKNPDWIARTFTLEACDYKNVVKTGGVEPKEISQDVADIVGACEKFLGNIKASDHYESAYSSEATWEASCSKKPEDCAAVFVGIAPMVNAGIRSLRFASHSEAYNWLPFIKTVNLRNVLKALGYDESDSRYKLGAKVVFKALQGVSYRMLQTLYELSGYWAFYESSTTDVDAEPSVEGEGEQSLIPEAEPSVEGEGEQSVIPEAEPSVEGEGEQSVIPEAEPSVDGEGEQSVIPEAEPSVEGEGEQSVIPEAEPSVEPAGEEPVIPEAEPSVEPVKPEVDDIEKPVKVAKAAKVARSVKAAKKAAKKVSKKARQKKEKKQKKQQESAEQ</sequence>
<dbReference type="GeneID" id="24563720"/>
<dbReference type="Proteomes" id="UP000033188">
    <property type="component" value="Chromosome 2"/>
</dbReference>
<evidence type="ECO:0000313" key="2">
    <source>
        <dbReference type="EMBL" id="CDR95179.1"/>
    </source>
</evidence>
<dbReference type="AlphaFoldDB" id="A0A061D8D7"/>
<evidence type="ECO:0000313" key="3">
    <source>
        <dbReference type="Proteomes" id="UP000033188"/>
    </source>
</evidence>
<gene>
    <name evidence="2" type="ORF">BBBOND_0203360</name>
</gene>
<accession>A0A061D8D7</accession>
<feature type="region of interest" description="Disordered" evidence="1">
    <location>
        <begin position="383"/>
        <end position="418"/>
    </location>
</feature>
<keyword evidence="3" id="KW-1185">Reference proteome</keyword>
<feature type="compositionally biased region" description="Basic residues" evidence="1">
    <location>
        <begin position="388"/>
        <end position="410"/>
    </location>
</feature>
<dbReference type="OrthoDB" id="627829at2759"/>
<reference evidence="3" key="1">
    <citation type="submission" date="2014-06" db="EMBL/GenBank/DDBJ databases">
        <authorList>
            <person name="Aslett M."/>
            <person name="De Silva N."/>
        </authorList>
    </citation>
    <scope>NUCLEOTIDE SEQUENCE [LARGE SCALE GENOMIC DNA]</scope>
    <source>
        <strain evidence="3">Bond</strain>
    </source>
</reference>
<proteinExistence type="predicted"/>
<feature type="region of interest" description="Disordered" evidence="1">
    <location>
        <begin position="260"/>
        <end position="368"/>
    </location>
</feature>
<evidence type="ECO:0000256" key="1">
    <source>
        <dbReference type="SAM" id="MobiDB-lite"/>
    </source>
</evidence>
<name>A0A061D8D7_BABBI</name>
<dbReference type="VEuPathDB" id="PiroplasmaDB:BBBOND_0203360"/>
<organism evidence="2 3">
    <name type="scientific">Babesia bigemina</name>
    <dbReference type="NCBI Taxonomy" id="5866"/>
    <lineage>
        <taxon>Eukaryota</taxon>
        <taxon>Sar</taxon>
        <taxon>Alveolata</taxon>
        <taxon>Apicomplexa</taxon>
        <taxon>Aconoidasida</taxon>
        <taxon>Piroplasmida</taxon>
        <taxon>Babesiidae</taxon>
        <taxon>Babesia</taxon>
    </lineage>
</organism>
<protein>
    <submittedName>
        <fullName evidence="2">Uncharacterized protein</fullName>
    </submittedName>
</protein>
<dbReference type="RefSeq" id="XP_012767365.1">
    <property type="nucleotide sequence ID" value="XM_012911911.1"/>
</dbReference>
<dbReference type="KEGG" id="bbig:BBBOND_0203360"/>
<feature type="compositionally biased region" description="Acidic residues" evidence="1">
    <location>
        <begin position="260"/>
        <end position="269"/>
    </location>
</feature>